<dbReference type="PANTHER" id="PTHR46929">
    <property type="entry name" value="EXPRESSED PROTEIN"/>
    <property type="match status" value="1"/>
</dbReference>
<evidence type="ECO:0000259" key="1">
    <source>
        <dbReference type="Pfam" id="PF12776"/>
    </source>
</evidence>
<protein>
    <recommendedName>
        <fullName evidence="1">Myb/SANT-like domain-containing protein</fullName>
    </recommendedName>
</protein>
<dbReference type="RefSeq" id="XP_040971839.1">
    <property type="nucleotide sequence ID" value="XM_041115905.1"/>
</dbReference>
<keyword evidence="2" id="KW-1185">Reference proteome</keyword>
<accession>A0ABM3BXQ6</accession>
<proteinExistence type="predicted"/>
<evidence type="ECO:0000313" key="2">
    <source>
        <dbReference type="Proteomes" id="UP000818029"/>
    </source>
</evidence>
<evidence type="ECO:0000313" key="3">
    <source>
        <dbReference type="RefSeq" id="XP_040971839.1"/>
    </source>
</evidence>
<dbReference type="Pfam" id="PF12776">
    <property type="entry name" value="Myb_DNA-bind_3"/>
    <property type="match status" value="1"/>
</dbReference>
<reference evidence="2" key="1">
    <citation type="journal article" date="2020" name="Nat. Genet.">
        <title>Genomic diversifications of five Gossypium allopolyploid species and their impact on cotton improvement.</title>
        <authorList>
            <person name="Chen Z.J."/>
            <person name="Sreedasyam A."/>
            <person name="Ando A."/>
            <person name="Song Q."/>
            <person name="De Santiago L.M."/>
            <person name="Hulse-Kemp A.M."/>
            <person name="Ding M."/>
            <person name="Ye W."/>
            <person name="Kirkbride R.C."/>
            <person name="Jenkins J."/>
            <person name="Plott C."/>
            <person name="Lovell J."/>
            <person name="Lin Y.M."/>
            <person name="Vaughn R."/>
            <person name="Liu B."/>
            <person name="Simpson S."/>
            <person name="Scheffler B.E."/>
            <person name="Wen L."/>
            <person name="Saski C.A."/>
            <person name="Grover C.E."/>
            <person name="Hu G."/>
            <person name="Conover J.L."/>
            <person name="Carlson J.W."/>
            <person name="Shu S."/>
            <person name="Boston L.B."/>
            <person name="Williams M."/>
            <person name="Peterson D.G."/>
            <person name="McGee K."/>
            <person name="Jones D.C."/>
            <person name="Wendel J.F."/>
            <person name="Stelly D.M."/>
            <person name="Grimwood J."/>
            <person name="Schmutz J."/>
        </authorList>
    </citation>
    <scope>NUCLEOTIDE SEQUENCE [LARGE SCALE GENOMIC DNA]</scope>
    <source>
        <strain evidence="2">cv. TM-1</strain>
    </source>
</reference>
<organism evidence="2 3">
    <name type="scientific">Gossypium hirsutum</name>
    <name type="common">Upland cotton</name>
    <name type="synonym">Gossypium mexicanum</name>
    <dbReference type="NCBI Taxonomy" id="3635"/>
    <lineage>
        <taxon>Eukaryota</taxon>
        <taxon>Viridiplantae</taxon>
        <taxon>Streptophyta</taxon>
        <taxon>Embryophyta</taxon>
        <taxon>Tracheophyta</taxon>
        <taxon>Spermatophyta</taxon>
        <taxon>Magnoliopsida</taxon>
        <taxon>eudicotyledons</taxon>
        <taxon>Gunneridae</taxon>
        <taxon>Pentapetalae</taxon>
        <taxon>rosids</taxon>
        <taxon>malvids</taxon>
        <taxon>Malvales</taxon>
        <taxon>Malvaceae</taxon>
        <taxon>Malvoideae</taxon>
        <taxon>Gossypium</taxon>
    </lineage>
</organism>
<dbReference type="GeneID" id="121230690"/>
<dbReference type="PANTHER" id="PTHR46929:SF23">
    <property type="entry name" value="L10-INTERACTING MYB DOMAIN-CONTAINING PROTEIN-LIKE"/>
    <property type="match status" value="1"/>
</dbReference>
<sequence>MGVDLNDLLNQGLYEESESDLIIPTLTEREEREEAREWSAKRDEIAQTMWTDYMARNIRMGKGNKEGTSKKFRRTKPMEHVFLEILAEEAQKGNKPSNTFKTVSIKRVVEAISERFQVQCDAKHVENHLRTVKAQWQIICKIRDLDDGNQDLVPLDCYNEEDEEVNVVA</sequence>
<feature type="domain" description="Myb/SANT-like" evidence="1">
    <location>
        <begin position="76"/>
        <end position="146"/>
    </location>
</feature>
<gene>
    <name evidence="3" type="primary">LOC121230690</name>
</gene>
<dbReference type="InterPro" id="IPR024752">
    <property type="entry name" value="Myb/SANT-like_dom"/>
</dbReference>
<reference evidence="3" key="2">
    <citation type="submission" date="2025-08" db="UniProtKB">
        <authorList>
            <consortium name="RefSeq"/>
        </authorList>
    </citation>
    <scope>IDENTIFICATION</scope>
</reference>
<dbReference type="Proteomes" id="UP000818029">
    <property type="component" value="Chromosome A06"/>
</dbReference>
<name>A0ABM3BXQ6_GOSHI</name>